<evidence type="ECO:0000313" key="2">
    <source>
        <dbReference type="EnsemblMetazoa" id="Aqu2.1.41079_001"/>
    </source>
</evidence>
<proteinExistence type="predicted"/>
<reference evidence="2" key="1">
    <citation type="submission" date="2017-05" db="UniProtKB">
        <authorList>
            <consortium name="EnsemblMetazoa"/>
        </authorList>
    </citation>
    <scope>IDENTIFICATION</scope>
</reference>
<dbReference type="InParanoid" id="A0A1X7VMH4"/>
<feature type="chain" id="PRO_5012710960" evidence="1">
    <location>
        <begin position="26"/>
        <end position="224"/>
    </location>
</feature>
<dbReference type="EnsemblMetazoa" id="Aqu2.1.41079_001">
    <property type="protein sequence ID" value="Aqu2.1.41079_001"/>
    <property type="gene ID" value="Aqu2.1.41079"/>
</dbReference>
<protein>
    <submittedName>
        <fullName evidence="2">Uncharacterized protein</fullName>
    </submittedName>
</protein>
<dbReference type="AlphaFoldDB" id="A0A1X7VMH4"/>
<feature type="signal peptide" evidence="1">
    <location>
        <begin position="1"/>
        <end position="25"/>
    </location>
</feature>
<sequence length="224" mass="24961">MVPARIGNLALLLCILSVFCEQCIGCGPIARPCIDTSVVTHASGSIKKYVNGSIAATPLTSHGGIFSSNSSFIRWRVMRSSECHTKKMFFVISTMSEGDFMQADRIRYAGHMCSVRNFTSKRSVLFGMSKSENTTSNFRVGYICPTQNSDGMAHEMYKCPLLWNYAMSDDETFKRLVEFLRINTQKESVDVLKNPGSSHLCRIFKLAKTACNLETFNIAVTDNC</sequence>
<name>A0A1X7VMH4_AMPQE</name>
<evidence type="ECO:0000256" key="1">
    <source>
        <dbReference type="SAM" id="SignalP"/>
    </source>
</evidence>
<organism evidence="2">
    <name type="scientific">Amphimedon queenslandica</name>
    <name type="common">Sponge</name>
    <dbReference type="NCBI Taxonomy" id="400682"/>
    <lineage>
        <taxon>Eukaryota</taxon>
        <taxon>Metazoa</taxon>
        <taxon>Porifera</taxon>
        <taxon>Demospongiae</taxon>
        <taxon>Heteroscleromorpha</taxon>
        <taxon>Haplosclerida</taxon>
        <taxon>Niphatidae</taxon>
        <taxon>Amphimedon</taxon>
    </lineage>
</organism>
<accession>A0A1X7VMH4</accession>
<keyword evidence="1" id="KW-0732">Signal</keyword>